<accession>A0A9P0DA55</accession>
<dbReference type="EMBL" id="OV651820">
    <property type="protein sequence ID" value="CAH1114506.1"/>
    <property type="molecule type" value="Genomic_DNA"/>
</dbReference>
<name>A0A9P0DA55_9CUCU</name>
<keyword evidence="2" id="KW-1185">Reference proteome</keyword>
<dbReference type="Proteomes" id="UP001153636">
    <property type="component" value="Chromosome 8"/>
</dbReference>
<dbReference type="OrthoDB" id="2266637at2759"/>
<evidence type="ECO:0000313" key="1">
    <source>
        <dbReference type="EMBL" id="CAH1114506.1"/>
    </source>
</evidence>
<proteinExistence type="predicted"/>
<protein>
    <submittedName>
        <fullName evidence="1">Uncharacterized protein</fullName>
    </submittedName>
</protein>
<organism evidence="1 2">
    <name type="scientific">Psylliodes chrysocephalus</name>
    <dbReference type="NCBI Taxonomy" id="3402493"/>
    <lineage>
        <taxon>Eukaryota</taxon>
        <taxon>Metazoa</taxon>
        <taxon>Ecdysozoa</taxon>
        <taxon>Arthropoda</taxon>
        <taxon>Hexapoda</taxon>
        <taxon>Insecta</taxon>
        <taxon>Pterygota</taxon>
        <taxon>Neoptera</taxon>
        <taxon>Endopterygota</taxon>
        <taxon>Coleoptera</taxon>
        <taxon>Polyphaga</taxon>
        <taxon>Cucujiformia</taxon>
        <taxon>Chrysomeloidea</taxon>
        <taxon>Chrysomelidae</taxon>
        <taxon>Galerucinae</taxon>
        <taxon>Alticini</taxon>
        <taxon>Psylliodes</taxon>
    </lineage>
</organism>
<gene>
    <name evidence="1" type="ORF">PSYICH_LOCUS14457</name>
</gene>
<evidence type="ECO:0000313" key="2">
    <source>
        <dbReference type="Proteomes" id="UP001153636"/>
    </source>
</evidence>
<reference evidence="1" key="1">
    <citation type="submission" date="2022-01" db="EMBL/GenBank/DDBJ databases">
        <authorList>
            <person name="King R."/>
        </authorList>
    </citation>
    <scope>NUCLEOTIDE SEQUENCE</scope>
</reference>
<sequence length="148" mass="17239">MQCGSSSKFTPVKRIKKCALSVKEKIFVSNVYNFLRKENPSFSVDDTVEKTSNMMGVSKSTTFKVISELKKSKKYVESGSILPHLTVLEVFATKTFPKRHDTDEITKEKGHEVLRLPPYFYVFNPIELIRVLKKRINMLNKRKFQIRF</sequence>
<dbReference type="AlphaFoldDB" id="A0A9P0DA55"/>